<dbReference type="InterPro" id="IPR055046">
    <property type="entry name" value="Nab2-like_Znf-CCCH"/>
</dbReference>
<dbReference type="GO" id="GO:0005634">
    <property type="term" value="C:nucleus"/>
    <property type="evidence" value="ECO:0007669"/>
    <property type="project" value="UniProtKB-SubCell"/>
</dbReference>
<accession>M7SZL8</accession>
<dbReference type="InterPro" id="IPR040366">
    <property type="entry name" value="Nab2/ZC3H14"/>
</dbReference>
<evidence type="ECO:0000259" key="9">
    <source>
        <dbReference type="Pfam" id="PF22683"/>
    </source>
</evidence>
<evidence type="ECO:0000256" key="8">
    <source>
        <dbReference type="SAM" id="MobiDB-lite"/>
    </source>
</evidence>
<comment type="subcellular location">
    <subcellularLocation>
        <location evidence="1">Nucleus</location>
    </subcellularLocation>
</comment>
<dbReference type="OMA" id="CPYAHQS"/>
<dbReference type="OrthoDB" id="438553at2759"/>
<dbReference type="Gene3D" id="4.10.1000.30">
    <property type="match status" value="1"/>
</dbReference>
<dbReference type="HOGENOM" id="CLU_027088_1_0_1"/>
<dbReference type="Gene3D" id="1.10.340.40">
    <property type="entry name" value="Nuclear abundant poly(A) RNA-bind protein 2, N-terminal domain"/>
    <property type="match status" value="1"/>
</dbReference>
<dbReference type="FunFam" id="1.10.340.40:FF:000001">
    <property type="entry name" value="Nuclear polyadenylated RNA-binding protein nab2"/>
    <property type="match status" value="1"/>
</dbReference>
<evidence type="ECO:0000256" key="6">
    <source>
        <dbReference type="ARBA" id="ARBA00022833"/>
    </source>
</evidence>
<evidence type="ECO:0000313" key="11">
    <source>
        <dbReference type="Proteomes" id="UP000012174"/>
    </source>
</evidence>
<evidence type="ECO:0000256" key="2">
    <source>
        <dbReference type="ARBA" id="ARBA00008423"/>
    </source>
</evidence>
<sequence>MAVEVALNTPLADALNTAIQPKLVEVGWASPGADDSALSEYIILMLVNGKTQDQIASELSGDLLSLGPDDPGARDFARWLFEQIDAFSSQAGANGAAPTNAVGELSQDGTTAMEQDTEMSISNDPATELNAPTGPKSMRNGNARGSAREKRMFGHMAKAMDRTNDSVLHRVRGATGNERINAHNRAPPTGPRRAAGGIGGPVVGVHRAMNNRASGIVHGLNNIAQSQGMGGMPGAPGMGDMNWMMQPGSQEQIFGLLQQQNQMMAALQQQLTQQTQGTNNRGHGRSLFDRVQNSRGNNFRRGGGGHHGNGFRSHHNNDTASSNGASGDGEDVEMSQAKRDPANPETTICKYNLACTVKDCKFAHQSPAAPPGITIDVNDVCSYGAACKNHKCVGRHPSPATRRAHQNEQDCKFYPNCTNPKCPFKHPEMPICRNGGDCAVEGCKFTHLQTLCKYKPCTNRFCAYKHEEGQKGVFQDKVWTADGSKEHVSERRFVDNSGPEELVVPGAENSEALQSNPMDEGIA</sequence>
<feature type="region of interest" description="Disordered" evidence="8">
    <location>
        <begin position="497"/>
        <end position="523"/>
    </location>
</feature>
<evidence type="ECO:0000256" key="7">
    <source>
        <dbReference type="ARBA" id="ARBA00023242"/>
    </source>
</evidence>
<feature type="compositionally biased region" description="Polar residues" evidence="8">
    <location>
        <begin position="107"/>
        <end position="125"/>
    </location>
</feature>
<dbReference type="EMBL" id="KB705985">
    <property type="protein sequence ID" value="EMR69993.1"/>
    <property type="molecule type" value="Genomic_DNA"/>
</dbReference>
<dbReference type="Pfam" id="PF14608">
    <property type="entry name" value="zf-CCCH_2"/>
    <property type="match status" value="4"/>
</dbReference>
<keyword evidence="11" id="KW-1185">Reference proteome</keyword>
<dbReference type="FunFam" id="4.10.1000.30:FF:000002">
    <property type="entry name" value="Nuclear polyadenylated RNA-binding protein Nab2"/>
    <property type="match status" value="1"/>
</dbReference>
<keyword evidence="3" id="KW-0479">Metal-binding</keyword>
<keyword evidence="7" id="KW-0539">Nucleus</keyword>
<keyword evidence="6" id="KW-0862">Zinc</keyword>
<evidence type="ECO:0000313" key="10">
    <source>
        <dbReference type="EMBL" id="EMR69993.1"/>
    </source>
</evidence>
<dbReference type="KEGG" id="ela:UCREL1_2976"/>
<dbReference type="GO" id="GO:0043488">
    <property type="term" value="P:regulation of mRNA stability"/>
    <property type="evidence" value="ECO:0007669"/>
    <property type="project" value="InterPro"/>
</dbReference>
<reference evidence="11" key="1">
    <citation type="journal article" date="2013" name="Genome Announc.">
        <title>Draft genome sequence of the grapevine dieback fungus Eutypa lata UCR-EL1.</title>
        <authorList>
            <person name="Blanco-Ulate B."/>
            <person name="Rolshausen P.E."/>
            <person name="Cantu D."/>
        </authorList>
    </citation>
    <scope>NUCLEOTIDE SEQUENCE [LARGE SCALE GENOMIC DNA]</scope>
    <source>
        <strain evidence="11">UCR-EL1</strain>
    </source>
</reference>
<dbReference type="Pfam" id="PF22683">
    <property type="entry name" value="Nab2-like_zf-CCCH"/>
    <property type="match status" value="1"/>
</dbReference>
<keyword evidence="4" id="KW-0677">Repeat</keyword>
<dbReference type="PANTHER" id="PTHR14738:SF29">
    <property type="entry name" value="ZINC FINGER CCCH DOMAIN-CONTAINING PROTEIN 14"/>
    <property type="match status" value="1"/>
</dbReference>
<dbReference type="Proteomes" id="UP000012174">
    <property type="component" value="Unassembled WGS sequence"/>
</dbReference>
<keyword evidence="5" id="KW-0863">Zinc-finger</keyword>
<dbReference type="Gene3D" id="4.10.1000.40">
    <property type="match status" value="1"/>
</dbReference>
<evidence type="ECO:0000256" key="4">
    <source>
        <dbReference type="ARBA" id="ARBA00022737"/>
    </source>
</evidence>
<evidence type="ECO:0000256" key="3">
    <source>
        <dbReference type="ARBA" id="ARBA00022723"/>
    </source>
</evidence>
<feature type="compositionally biased region" description="Low complexity" evidence="8">
    <location>
        <begin position="268"/>
        <end position="280"/>
    </location>
</feature>
<dbReference type="InterPro" id="IPR043094">
    <property type="entry name" value="Nab2/ZC3H14_N_sf"/>
</dbReference>
<name>M7SZL8_EUTLA</name>
<feature type="region of interest" description="Disordered" evidence="8">
    <location>
        <begin position="268"/>
        <end position="343"/>
    </location>
</feature>
<dbReference type="GO" id="GO:0008270">
    <property type="term" value="F:zinc ion binding"/>
    <property type="evidence" value="ECO:0007669"/>
    <property type="project" value="UniProtKB-KW"/>
</dbReference>
<dbReference type="GO" id="GO:0008143">
    <property type="term" value="F:poly(A) binding"/>
    <property type="evidence" value="ECO:0007669"/>
    <property type="project" value="InterPro"/>
</dbReference>
<dbReference type="AlphaFoldDB" id="M7SZL8"/>
<proteinExistence type="inferred from homology"/>
<gene>
    <name evidence="10" type="ORF">UCREL1_2976</name>
</gene>
<dbReference type="eggNOG" id="KOG3702">
    <property type="taxonomic scope" value="Eukaryota"/>
</dbReference>
<dbReference type="GO" id="GO:0005737">
    <property type="term" value="C:cytoplasm"/>
    <property type="evidence" value="ECO:0007669"/>
    <property type="project" value="TreeGrafter"/>
</dbReference>
<dbReference type="STRING" id="1287681.M7SZL8"/>
<evidence type="ECO:0000256" key="5">
    <source>
        <dbReference type="ARBA" id="ARBA00022771"/>
    </source>
</evidence>
<organism evidence="10 11">
    <name type="scientific">Eutypa lata (strain UCR-EL1)</name>
    <name type="common">Grapevine dieback disease fungus</name>
    <name type="synonym">Eutypa armeniacae</name>
    <dbReference type="NCBI Taxonomy" id="1287681"/>
    <lineage>
        <taxon>Eukaryota</taxon>
        <taxon>Fungi</taxon>
        <taxon>Dikarya</taxon>
        <taxon>Ascomycota</taxon>
        <taxon>Pezizomycotina</taxon>
        <taxon>Sordariomycetes</taxon>
        <taxon>Xylariomycetidae</taxon>
        <taxon>Xylariales</taxon>
        <taxon>Diatrypaceae</taxon>
        <taxon>Eutypa</taxon>
    </lineage>
</organism>
<dbReference type="PANTHER" id="PTHR14738">
    <property type="entry name" value="ZINC FINGER CCCH DOMAIN-CONTAINING PROTEIN 14"/>
    <property type="match status" value="1"/>
</dbReference>
<feature type="domain" description="Nab2-like CCCH zinc finger" evidence="9">
    <location>
        <begin position="452"/>
        <end position="471"/>
    </location>
</feature>
<protein>
    <submittedName>
        <fullName evidence="10">Putative nuclear polyadenylated rna-binding protein nab2 protein</fullName>
    </submittedName>
</protein>
<evidence type="ECO:0000256" key="1">
    <source>
        <dbReference type="ARBA" id="ARBA00004123"/>
    </source>
</evidence>
<dbReference type="FunFam" id="4.10.1000.40:FF:000002">
    <property type="entry name" value="Nuclear polyadenylated RNA-binding protein Nab2"/>
    <property type="match status" value="1"/>
</dbReference>
<feature type="region of interest" description="Disordered" evidence="8">
    <location>
        <begin position="107"/>
        <end position="147"/>
    </location>
</feature>
<comment type="similarity">
    <text evidence="2">Belongs to the ZC3H14 family.</text>
</comment>